<organism evidence="2 3">
    <name type="scientific">Cardiosporidium cionae</name>
    <dbReference type="NCBI Taxonomy" id="476202"/>
    <lineage>
        <taxon>Eukaryota</taxon>
        <taxon>Sar</taxon>
        <taxon>Alveolata</taxon>
        <taxon>Apicomplexa</taxon>
        <taxon>Aconoidasida</taxon>
        <taxon>Nephromycida</taxon>
        <taxon>Cardiosporidium</taxon>
    </lineage>
</organism>
<dbReference type="Proteomes" id="UP000823046">
    <property type="component" value="Unassembled WGS sequence"/>
</dbReference>
<feature type="region of interest" description="Disordered" evidence="1">
    <location>
        <begin position="14"/>
        <end position="44"/>
    </location>
</feature>
<dbReference type="SUPFAM" id="SSF47072">
    <property type="entry name" value="Cysteine alpha-hairpin motif"/>
    <property type="match status" value="1"/>
</dbReference>
<protein>
    <submittedName>
        <fullName evidence="2">Uncharacterized protein</fullName>
    </submittedName>
</protein>
<gene>
    <name evidence="2" type="ORF">IE077_000154</name>
</gene>
<dbReference type="PROSITE" id="PS51808">
    <property type="entry name" value="CHCH"/>
    <property type="match status" value="1"/>
</dbReference>
<reference evidence="2 3" key="1">
    <citation type="journal article" date="2020" name="bioRxiv">
        <title>Metabolic contributions of an alphaproteobacterial endosymbiont in the apicomplexan Cardiosporidium cionae.</title>
        <authorList>
            <person name="Hunter E.S."/>
            <person name="Paight C.J."/>
            <person name="Lane C.E."/>
        </authorList>
    </citation>
    <scope>NUCLEOTIDE SEQUENCE [LARGE SCALE GENOMIC DNA]</scope>
    <source>
        <strain evidence="2">ESH_2018</strain>
    </source>
</reference>
<dbReference type="InterPro" id="IPR039870">
    <property type="entry name" value="Coa4-like"/>
</dbReference>
<evidence type="ECO:0000313" key="2">
    <source>
        <dbReference type="EMBL" id="KAF8821899.1"/>
    </source>
</evidence>
<dbReference type="PANTHER" id="PTHR13639">
    <property type="entry name" value="CYTOCHROME C OXIDASE ASSEMBLY FACTOR 4 HOMOLOG, MITOCHONDRIAL"/>
    <property type="match status" value="1"/>
</dbReference>
<feature type="compositionally biased region" description="Polar residues" evidence="1">
    <location>
        <begin position="14"/>
        <end position="25"/>
    </location>
</feature>
<sequence>MGGTLSFNIFHRNNSIGSPFSVSPKDSSDAPFVNTSNPPVNDEHEDIYDKIENTGCSKEYNALDECVIQFNKDWRKCQIELYAFQECCEHHQVPVASPTSLIIPKKK</sequence>
<dbReference type="EMBL" id="JADAQX010000111">
    <property type="protein sequence ID" value="KAF8821899.1"/>
    <property type="molecule type" value="Genomic_DNA"/>
</dbReference>
<dbReference type="PANTHER" id="PTHR13639:SF2">
    <property type="entry name" value="CYTOCHROME C OXIDASE ASSEMBLY FACTOR 4 HOMOLOG, MITOCHONDRIAL"/>
    <property type="match status" value="1"/>
</dbReference>
<evidence type="ECO:0000313" key="3">
    <source>
        <dbReference type="Proteomes" id="UP000823046"/>
    </source>
</evidence>
<dbReference type="InterPro" id="IPR009069">
    <property type="entry name" value="Cys_alpha_HP_mot_SF"/>
</dbReference>
<accession>A0ABQ7JD63</accession>
<comment type="caution">
    <text evidence="2">The sequence shown here is derived from an EMBL/GenBank/DDBJ whole genome shotgun (WGS) entry which is preliminary data.</text>
</comment>
<evidence type="ECO:0000256" key="1">
    <source>
        <dbReference type="SAM" id="MobiDB-lite"/>
    </source>
</evidence>
<keyword evidence="3" id="KW-1185">Reference proteome</keyword>
<proteinExistence type="predicted"/>
<name>A0ABQ7JD63_9APIC</name>